<sequence>MKSLLPVKKIAVFASGNGTNAENVIKYFSVGDKGGEVCLVVCNRPDAFVLRRAAILGVPSVVMSKTQINTPELLLGLMNEYAVDIIVLAGFLLMVPGFLIERYSGRIVNIHPSLLPKFGGKGMYGRYVHEAVVEAGETETGITVHMVSERYDEGRIIFQARTAVGPCDTASDVESAIHELERQHYARVIDETFCCSNKL</sequence>
<dbReference type="Proteomes" id="UP000305401">
    <property type="component" value="Unassembled WGS sequence"/>
</dbReference>
<organism evidence="1 2">
    <name type="scientific">Muribaculum caecicola</name>
    <dbReference type="NCBI Taxonomy" id="3038144"/>
    <lineage>
        <taxon>Bacteria</taxon>
        <taxon>Pseudomonadati</taxon>
        <taxon>Bacteroidota</taxon>
        <taxon>Bacteroidia</taxon>
        <taxon>Bacteroidales</taxon>
        <taxon>Muribaculaceae</taxon>
        <taxon>Muribaculum</taxon>
    </lineage>
</organism>
<accession>A0AC61S8D1</accession>
<comment type="caution">
    <text evidence="1">The sequence shown here is derived from an EMBL/GenBank/DDBJ whole genome shotgun (WGS) entry which is preliminary data.</text>
</comment>
<name>A0AC61S8D1_9BACT</name>
<protein>
    <submittedName>
        <fullName evidence="1">Phosphoribosylglycinamide formyltransferase</fullName>
    </submittedName>
</protein>
<dbReference type="EMBL" id="SSTG01000006">
    <property type="protein sequence ID" value="THG55008.1"/>
    <property type="molecule type" value="Genomic_DNA"/>
</dbReference>
<evidence type="ECO:0000313" key="1">
    <source>
        <dbReference type="EMBL" id="THG55008.1"/>
    </source>
</evidence>
<proteinExistence type="predicted"/>
<gene>
    <name evidence="1" type="ORF">E5990_01240</name>
</gene>
<reference evidence="1" key="1">
    <citation type="submission" date="2019-04" db="EMBL/GenBank/DDBJ databases">
        <title>Microbes associate with the intestines of laboratory mice.</title>
        <authorList>
            <person name="Navarre W."/>
            <person name="Wong E."/>
            <person name="Huang K.C."/>
            <person name="Tropini C."/>
            <person name="Ng K."/>
            <person name="Yu B."/>
        </authorList>
    </citation>
    <scope>NUCLEOTIDE SEQUENCE</scope>
    <source>
        <strain evidence="1">NM86_A22</strain>
    </source>
</reference>
<keyword evidence="2" id="KW-1185">Reference proteome</keyword>
<evidence type="ECO:0000313" key="2">
    <source>
        <dbReference type="Proteomes" id="UP000305401"/>
    </source>
</evidence>